<evidence type="ECO:0000313" key="13">
    <source>
        <dbReference type="EMBL" id="KAB1207619.1"/>
    </source>
</evidence>
<evidence type="ECO:0000313" key="14">
    <source>
        <dbReference type="Proteomes" id="UP000516437"/>
    </source>
</evidence>
<keyword evidence="7 11" id="KW-1133">Transmembrane helix</keyword>
<protein>
    <submittedName>
        <fullName evidence="13">Lysine histidine transporter-like 8</fullName>
    </submittedName>
</protein>
<dbReference type="GO" id="GO:0012505">
    <property type="term" value="C:endomembrane system"/>
    <property type="evidence" value="ECO:0007669"/>
    <property type="project" value="UniProtKB-SubCell"/>
</dbReference>
<evidence type="ECO:0000256" key="7">
    <source>
        <dbReference type="ARBA" id="ARBA00022989"/>
    </source>
</evidence>
<accession>A0A6A1V4C2</accession>
<keyword evidence="8 11" id="KW-0472">Membrane</keyword>
<evidence type="ECO:0000256" key="10">
    <source>
        <dbReference type="ARBA" id="ARBA00045588"/>
    </source>
</evidence>
<feature type="transmembrane region" description="Helical" evidence="11">
    <location>
        <begin position="328"/>
        <end position="347"/>
    </location>
</feature>
<keyword evidence="6" id="KW-0029">Amino-acid transport</keyword>
<keyword evidence="3" id="KW-0813">Transport</keyword>
<feature type="transmembrane region" description="Helical" evidence="11">
    <location>
        <begin position="118"/>
        <end position="140"/>
    </location>
</feature>
<evidence type="ECO:0000256" key="5">
    <source>
        <dbReference type="ARBA" id="ARBA00022847"/>
    </source>
</evidence>
<evidence type="ECO:0000259" key="12">
    <source>
        <dbReference type="Pfam" id="PF01490"/>
    </source>
</evidence>
<evidence type="ECO:0000256" key="11">
    <source>
        <dbReference type="SAM" id="Phobius"/>
    </source>
</evidence>
<keyword evidence="5" id="KW-0769">Symport</keyword>
<feature type="domain" description="Amino acid transporter transmembrane" evidence="12">
    <location>
        <begin position="88"/>
        <end position="497"/>
    </location>
</feature>
<keyword evidence="4 11" id="KW-0812">Transmembrane</keyword>
<sequence length="512" mass="56298">MSEVVEIRSFSGPVMPIRSRVTINSNSQMPLRDTPPSLLLSSSSATPSPFFSAVDDIEALNINNSNMLVELNPRPQDAWLPITESRDGNAYYAAFHTLCSGIGMHGLLLPVAFTVLGWTWGIICLTLAFLWQLYTIYLLVQLHESAETGMRCSRYLQLCSATFGQKIAQSMFLFPIIDLSAGTCMLLTIVGGSDMSTFFGTLCDTICISRPLTTADWYLVFTCGTVILSQLPNLNSIACVSLMGAISSVSYYTLLWAVPVTEGRLPNISDPPMPENTQNSAVLDVVNALGIIAFAFRGHNLILEIQATMPSNEKFPSHVPMWKGVKSAYSIIAVCLFPLAIGGYWAYGHMIPKEGGMLVALYMFHGSDASRFVIELTSLLLLISTACSFPIYAMPIFDGMESLYTSRTNKPCPWWLRGIFRIMFGFLCFFLAVAISFYGTLGSLGGGFSLPLTLAVPCFMWIKIKKPEVYSPMWWLNWGLGLLGMALSGILIVAGVFAVMKTGIEVKFFKPR</sequence>
<name>A0A6A1V4C2_9ROSI</name>
<comment type="subcellular location">
    <subcellularLocation>
        <location evidence="1">Endomembrane system</location>
        <topology evidence="1">Multi-pass membrane protein</topology>
    </subcellularLocation>
</comment>
<organism evidence="13 14">
    <name type="scientific">Morella rubra</name>
    <name type="common">Chinese bayberry</name>
    <dbReference type="NCBI Taxonomy" id="262757"/>
    <lineage>
        <taxon>Eukaryota</taxon>
        <taxon>Viridiplantae</taxon>
        <taxon>Streptophyta</taxon>
        <taxon>Embryophyta</taxon>
        <taxon>Tracheophyta</taxon>
        <taxon>Spermatophyta</taxon>
        <taxon>Magnoliopsida</taxon>
        <taxon>eudicotyledons</taxon>
        <taxon>Gunneridae</taxon>
        <taxon>Pentapetalae</taxon>
        <taxon>rosids</taxon>
        <taxon>fabids</taxon>
        <taxon>Fagales</taxon>
        <taxon>Myricaceae</taxon>
        <taxon>Morella</taxon>
    </lineage>
</organism>
<evidence type="ECO:0000256" key="1">
    <source>
        <dbReference type="ARBA" id="ARBA00004127"/>
    </source>
</evidence>
<dbReference type="GO" id="GO:0015293">
    <property type="term" value="F:symporter activity"/>
    <property type="evidence" value="ECO:0007669"/>
    <property type="project" value="UniProtKB-KW"/>
</dbReference>
<dbReference type="GO" id="GO:0006865">
    <property type="term" value="P:amino acid transport"/>
    <property type="evidence" value="ECO:0007669"/>
    <property type="project" value="UniProtKB-KW"/>
</dbReference>
<dbReference type="EMBL" id="RXIC02000025">
    <property type="protein sequence ID" value="KAB1207619.1"/>
    <property type="molecule type" value="Genomic_DNA"/>
</dbReference>
<feature type="transmembrane region" description="Helical" evidence="11">
    <location>
        <begin position="237"/>
        <end position="258"/>
    </location>
</feature>
<dbReference type="Proteomes" id="UP000516437">
    <property type="component" value="Chromosome 7"/>
</dbReference>
<dbReference type="GO" id="GO:0009734">
    <property type="term" value="P:auxin-activated signaling pathway"/>
    <property type="evidence" value="ECO:0007669"/>
    <property type="project" value="UniProtKB-KW"/>
</dbReference>
<feature type="transmembrane region" description="Helical" evidence="11">
    <location>
        <begin position="474"/>
        <end position="500"/>
    </location>
</feature>
<dbReference type="AlphaFoldDB" id="A0A6A1V4C2"/>
<proteinExistence type="inferred from homology"/>
<feature type="transmembrane region" description="Helical" evidence="11">
    <location>
        <begin position="414"/>
        <end position="438"/>
    </location>
</feature>
<comment type="function">
    <text evidence="10">Carrier protein involved in proton-driven auxin influx. Mediates the formation of auxin gradient from developing leaves (site of auxin biosynthesis) to tips by contributing to the loading of auxin in vascular tissues and facilitating acropetal (base to tip) auxin transport within inner tissues of the root apex, and basipetal (tip to base) auxin transport within outer tissues of the root apex. May be involved in lateral roots and nodules formation.</text>
</comment>
<keyword evidence="14" id="KW-1185">Reference proteome</keyword>
<dbReference type="Pfam" id="PF01490">
    <property type="entry name" value="Aa_trans"/>
    <property type="match status" value="1"/>
</dbReference>
<evidence type="ECO:0000256" key="3">
    <source>
        <dbReference type="ARBA" id="ARBA00022448"/>
    </source>
</evidence>
<feature type="transmembrane region" description="Helical" evidence="11">
    <location>
        <begin position="372"/>
        <end position="393"/>
    </location>
</feature>
<comment type="caution">
    <text evidence="13">The sequence shown here is derived from an EMBL/GenBank/DDBJ whole genome shotgun (WGS) entry which is preliminary data.</text>
</comment>
<evidence type="ECO:0000256" key="8">
    <source>
        <dbReference type="ARBA" id="ARBA00023136"/>
    </source>
</evidence>
<gene>
    <name evidence="13" type="ORF">CJ030_MR7G014904</name>
</gene>
<dbReference type="OrthoDB" id="40134at2759"/>
<evidence type="ECO:0000256" key="9">
    <source>
        <dbReference type="ARBA" id="ARBA00023294"/>
    </source>
</evidence>
<dbReference type="InterPro" id="IPR013057">
    <property type="entry name" value="AA_transpt_TM"/>
</dbReference>
<evidence type="ECO:0000256" key="6">
    <source>
        <dbReference type="ARBA" id="ARBA00022970"/>
    </source>
</evidence>
<evidence type="ECO:0000256" key="4">
    <source>
        <dbReference type="ARBA" id="ARBA00022692"/>
    </source>
</evidence>
<feature type="transmembrane region" description="Helical" evidence="11">
    <location>
        <begin position="444"/>
        <end position="462"/>
    </location>
</feature>
<evidence type="ECO:0000256" key="2">
    <source>
        <dbReference type="ARBA" id="ARBA00005590"/>
    </source>
</evidence>
<dbReference type="PANTHER" id="PTHR48017">
    <property type="entry name" value="OS05G0424000 PROTEIN-RELATED"/>
    <property type="match status" value="1"/>
</dbReference>
<comment type="similarity">
    <text evidence="2">Belongs to the amino acid/polyamine transporter 2 family. Amino acid/auxin permease (AAAP) (TC 2.A.18.1) subfamily.</text>
</comment>
<reference evidence="13 14" key="1">
    <citation type="journal article" date="2019" name="Plant Biotechnol. J.">
        <title>The red bayberry genome and genetic basis of sex determination.</title>
        <authorList>
            <person name="Jia H.M."/>
            <person name="Jia H.J."/>
            <person name="Cai Q.L."/>
            <person name="Wang Y."/>
            <person name="Zhao H.B."/>
            <person name="Yang W.F."/>
            <person name="Wang G.Y."/>
            <person name="Li Y.H."/>
            <person name="Zhan D.L."/>
            <person name="Shen Y.T."/>
            <person name="Niu Q.F."/>
            <person name="Chang L."/>
            <person name="Qiu J."/>
            <person name="Zhao L."/>
            <person name="Xie H.B."/>
            <person name="Fu W.Y."/>
            <person name="Jin J."/>
            <person name="Li X.W."/>
            <person name="Jiao Y."/>
            <person name="Zhou C.C."/>
            <person name="Tu T."/>
            <person name="Chai C.Y."/>
            <person name="Gao J.L."/>
            <person name="Fan L.J."/>
            <person name="van de Weg E."/>
            <person name="Wang J.Y."/>
            <person name="Gao Z.S."/>
        </authorList>
    </citation>
    <scope>NUCLEOTIDE SEQUENCE [LARGE SCALE GENOMIC DNA]</scope>
    <source>
        <tissue evidence="13">Leaves</tissue>
    </source>
</reference>
<feature type="transmembrane region" description="Helical" evidence="11">
    <location>
        <begin position="90"/>
        <end position="112"/>
    </location>
</feature>
<keyword evidence="9" id="KW-0927">Auxin signaling pathway</keyword>